<evidence type="ECO:0000313" key="3">
    <source>
        <dbReference type="Proteomes" id="UP000230842"/>
    </source>
</evidence>
<keyword evidence="2" id="KW-0503">Monooxygenase</keyword>
<dbReference type="Pfam" id="PF03992">
    <property type="entry name" value="ABM"/>
    <property type="match status" value="1"/>
</dbReference>
<keyword evidence="3" id="KW-1185">Reference proteome</keyword>
<dbReference type="Gene3D" id="3.30.70.100">
    <property type="match status" value="1"/>
</dbReference>
<keyword evidence="2" id="KW-0560">Oxidoreductase</keyword>
<sequence length="99" mass="11042">MRRMLVITRLRVPASDADAVVEEAAAARTALSAQRGFVDAYFGRNLDDPTLWTFTTRWESVGAYRRALSAYAVKVDAAPLYARALDEPTAYTEEIRDIS</sequence>
<dbReference type="GO" id="GO:0004497">
    <property type="term" value="F:monooxygenase activity"/>
    <property type="evidence" value="ECO:0007669"/>
    <property type="project" value="UniProtKB-KW"/>
</dbReference>
<evidence type="ECO:0000313" key="2">
    <source>
        <dbReference type="EMBL" id="PJJ54059.1"/>
    </source>
</evidence>
<accession>A0A2M9B7X6</accession>
<protein>
    <submittedName>
        <fullName evidence="2">Antibiotic biosynthesis monooxygenase</fullName>
    </submittedName>
</protein>
<comment type="caution">
    <text evidence="2">The sequence shown here is derived from an EMBL/GenBank/DDBJ whole genome shotgun (WGS) entry which is preliminary data.</text>
</comment>
<dbReference type="EMBL" id="PGEZ01000002">
    <property type="protein sequence ID" value="PJJ54059.1"/>
    <property type="molecule type" value="Genomic_DNA"/>
</dbReference>
<evidence type="ECO:0000259" key="1">
    <source>
        <dbReference type="PROSITE" id="PS51725"/>
    </source>
</evidence>
<dbReference type="InterPro" id="IPR011008">
    <property type="entry name" value="Dimeric_a/b-barrel"/>
</dbReference>
<reference evidence="2 3" key="1">
    <citation type="submission" date="2017-11" db="EMBL/GenBank/DDBJ databases">
        <title>Genomic Encyclopedia of Archaeal and Bacterial Type Strains, Phase II (KMG-II): From Individual Species to Whole Genera.</title>
        <authorList>
            <person name="Goeker M."/>
        </authorList>
    </citation>
    <scope>NUCLEOTIDE SEQUENCE [LARGE SCALE GENOMIC DNA]</scope>
    <source>
        <strain evidence="2 3">DSM 27763</strain>
    </source>
</reference>
<dbReference type="SUPFAM" id="SSF54909">
    <property type="entry name" value="Dimeric alpha+beta barrel"/>
    <property type="match status" value="1"/>
</dbReference>
<dbReference type="InterPro" id="IPR007138">
    <property type="entry name" value="ABM_dom"/>
</dbReference>
<dbReference type="Proteomes" id="UP000230842">
    <property type="component" value="Unassembled WGS sequence"/>
</dbReference>
<proteinExistence type="predicted"/>
<name>A0A2M9B7X6_9ACTN</name>
<dbReference type="PROSITE" id="PS51725">
    <property type="entry name" value="ABM"/>
    <property type="match status" value="1"/>
</dbReference>
<gene>
    <name evidence="2" type="ORF">CLV56_3563</name>
</gene>
<organism evidence="2 3">
    <name type="scientific">Mumia flava</name>
    <dbReference type="NCBI Taxonomy" id="1348852"/>
    <lineage>
        <taxon>Bacteria</taxon>
        <taxon>Bacillati</taxon>
        <taxon>Actinomycetota</taxon>
        <taxon>Actinomycetes</taxon>
        <taxon>Propionibacteriales</taxon>
        <taxon>Nocardioidaceae</taxon>
        <taxon>Mumia</taxon>
    </lineage>
</organism>
<feature type="domain" description="ABM" evidence="1">
    <location>
        <begin position="4"/>
        <end position="95"/>
    </location>
</feature>
<dbReference type="AlphaFoldDB" id="A0A2M9B7X6"/>